<gene>
    <name evidence="1" type="ORF">TKK_003132</name>
</gene>
<name>A0ABD2XFX0_9HYME</name>
<accession>A0ABD2XFX0</accession>
<proteinExistence type="predicted"/>
<dbReference type="EMBL" id="JBJJXI010000026">
    <property type="protein sequence ID" value="KAL3404147.1"/>
    <property type="molecule type" value="Genomic_DNA"/>
</dbReference>
<dbReference type="AlphaFoldDB" id="A0ABD2XFX0"/>
<dbReference type="Proteomes" id="UP001627154">
    <property type="component" value="Unassembled WGS sequence"/>
</dbReference>
<evidence type="ECO:0000313" key="2">
    <source>
        <dbReference type="Proteomes" id="UP001627154"/>
    </source>
</evidence>
<organism evidence="1 2">
    <name type="scientific">Trichogramma kaykai</name>
    <dbReference type="NCBI Taxonomy" id="54128"/>
    <lineage>
        <taxon>Eukaryota</taxon>
        <taxon>Metazoa</taxon>
        <taxon>Ecdysozoa</taxon>
        <taxon>Arthropoda</taxon>
        <taxon>Hexapoda</taxon>
        <taxon>Insecta</taxon>
        <taxon>Pterygota</taxon>
        <taxon>Neoptera</taxon>
        <taxon>Endopterygota</taxon>
        <taxon>Hymenoptera</taxon>
        <taxon>Apocrita</taxon>
        <taxon>Proctotrupomorpha</taxon>
        <taxon>Chalcidoidea</taxon>
        <taxon>Trichogrammatidae</taxon>
        <taxon>Trichogramma</taxon>
    </lineage>
</organism>
<sequence length="75" mass="8244">MMGLVSGRLAASNGEKLFLHVLRFERFTSDEELLLFILSNVCAWVGSQKRVHGAGCPPTSEIQVNLFPQVALISI</sequence>
<protein>
    <submittedName>
        <fullName evidence="1">Uncharacterized protein</fullName>
    </submittedName>
</protein>
<reference evidence="1 2" key="1">
    <citation type="journal article" date="2024" name="bioRxiv">
        <title>A reference genome for Trichogramma kaykai: A tiny desert-dwelling parasitoid wasp with competing sex-ratio distorters.</title>
        <authorList>
            <person name="Culotta J."/>
            <person name="Lindsey A.R."/>
        </authorList>
    </citation>
    <scope>NUCLEOTIDE SEQUENCE [LARGE SCALE GENOMIC DNA]</scope>
    <source>
        <strain evidence="1 2">KSX58</strain>
    </source>
</reference>
<keyword evidence="2" id="KW-1185">Reference proteome</keyword>
<evidence type="ECO:0000313" key="1">
    <source>
        <dbReference type="EMBL" id="KAL3404147.1"/>
    </source>
</evidence>
<comment type="caution">
    <text evidence="1">The sequence shown here is derived from an EMBL/GenBank/DDBJ whole genome shotgun (WGS) entry which is preliminary data.</text>
</comment>